<keyword evidence="2" id="KW-1185">Reference proteome</keyword>
<dbReference type="Proteomes" id="UP000076798">
    <property type="component" value="Unassembled WGS sequence"/>
</dbReference>
<protein>
    <recommendedName>
        <fullName evidence="3">Major facilitator superfamily (MFS) profile domain-containing protein</fullName>
    </recommendedName>
</protein>
<evidence type="ECO:0008006" key="3">
    <source>
        <dbReference type="Google" id="ProtNLM"/>
    </source>
</evidence>
<name>A0A165XFQ2_9AGAM</name>
<gene>
    <name evidence="1" type="ORF">SISSUDRAFT_576236</name>
</gene>
<dbReference type="Gene3D" id="1.20.1250.20">
    <property type="entry name" value="MFS general substrate transporter like domains"/>
    <property type="match status" value="1"/>
</dbReference>
<proteinExistence type="predicted"/>
<dbReference type="OrthoDB" id="10021397at2759"/>
<evidence type="ECO:0000313" key="2">
    <source>
        <dbReference type="Proteomes" id="UP000076798"/>
    </source>
</evidence>
<reference evidence="1 2" key="1">
    <citation type="journal article" date="2016" name="Mol. Biol. Evol.">
        <title>Comparative Genomics of Early-Diverging Mushroom-Forming Fungi Provides Insights into the Origins of Lignocellulose Decay Capabilities.</title>
        <authorList>
            <person name="Nagy L.G."/>
            <person name="Riley R."/>
            <person name="Tritt A."/>
            <person name="Adam C."/>
            <person name="Daum C."/>
            <person name="Floudas D."/>
            <person name="Sun H."/>
            <person name="Yadav J.S."/>
            <person name="Pangilinan J."/>
            <person name="Larsson K.H."/>
            <person name="Matsuura K."/>
            <person name="Barry K."/>
            <person name="Labutti K."/>
            <person name="Kuo R."/>
            <person name="Ohm R.A."/>
            <person name="Bhattacharya S.S."/>
            <person name="Shirouzu T."/>
            <person name="Yoshinaga Y."/>
            <person name="Martin F.M."/>
            <person name="Grigoriev I.V."/>
            <person name="Hibbett D.S."/>
        </authorList>
    </citation>
    <scope>NUCLEOTIDE SEQUENCE [LARGE SCALE GENOMIC DNA]</scope>
    <source>
        <strain evidence="1 2">HHB10207 ss-3</strain>
    </source>
</reference>
<organism evidence="1 2">
    <name type="scientific">Sistotremastrum suecicum HHB10207 ss-3</name>
    <dbReference type="NCBI Taxonomy" id="1314776"/>
    <lineage>
        <taxon>Eukaryota</taxon>
        <taxon>Fungi</taxon>
        <taxon>Dikarya</taxon>
        <taxon>Basidiomycota</taxon>
        <taxon>Agaricomycotina</taxon>
        <taxon>Agaricomycetes</taxon>
        <taxon>Sistotremastrales</taxon>
        <taxon>Sistotremastraceae</taxon>
        <taxon>Sistotremastrum</taxon>
    </lineage>
</organism>
<dbReference type="InterPro" id="IPR036259">
    <property type="entry name" value="MFS_trans_sf"/>
</dbReference>
<dbReference type="SUPFAM" id="SSF103473">
    <property type="entry name" value="MFS general substrate transporter"/>
    <property type="match status" value="1"/>
</dbReference>
<dbReference type="AlphaFoldDB" id="A0A165XFQ2"/>
<dbReference type="EMBL" id="KV428380">
    <property type="protein sequence ID" value="KZT32145.1"/>
    <property type="molecule type" value="Genomic_DNA"/>
</dbReference>
<dbReference type="STRING" id="1314776.A0A165XFQ2"/>
<sequence>MYLKSVCVAGIIMADVRSFSENNFQSGVLVTMYTYITGYCLGPVIGGALVSVQYRWVFALNLPCSVISMVAWRSVERTTISLTGTTRSSTRFSGEKC</sequence>
<evidence type="ECO:0000313" key="1">
    <source>
        <dbReference type="EMBL" id="KZT32145.1"/>
    </source>
</evidence>
<accession>A0A165XFQ2</accession>